<evidence type="ECO:0000256" key="1">
    <source>
        <dbReference type="SAM" id="MobiDB-lite"/>
    </source>
</evidence>
<feature type="region of interest" description="Disordered" evidence="1">
    <location>
        <begin position="217"/>
        <end position="236"/>
    </location>
</feature>
<feature type="compositionally biased region" description="Low complexity" evidence="1">
    <location>
        <begin position="366"/>
        <end position="391"/>
    </location>
</feature>
<evidence type="ECO:0000313" key="3">
    <source>
        <dbReference type="Proteomes" id="UP001642501"/>
    </source>
</evidence>
<dbReference type="EMBL" id="CAWUOM010000147">
    <property type="protein sequence ID" value="CAK7273867.1"/>
    <property type="molecule type" value="Genomic_DNA"/>
</dbReference>
<feature type="compositionally biased region" description="Low complexity" evidence="1">
    <location>
        <begin position="180"/>
        <end position="204"/>
    </location>
</feature>
<feature type="compositionally biased region" description="Basic and acidic residues" evidence="1">
    <location>
        <begin position="392"/>
        <end position="410"/>
    </location>
</feature>
<feature type="compositionally biased region" description="Polar residues" evidence="1">
    <location>
        <begin position="267"/>
        <end position="280"/>
    </location>
</feature>
<name>A0ABP0E311_9PEZI</name>
<protein>
    <submittedName>
        <fullName evidence="2">Uncharacterized protein</fullName>
    </submittedName>
</protein>
<feature type="region of interest" description="Disordered" evidence="1">
    <location>
        <begin position="170"/>
        <end position="204"/>
    </location>
</feature>
<gene>
    <name evidence="2" type="ORF">SEPCBS57363_005868</name>
</gene>
<feature type="compositionally biased region" description="Acidic residues" evidence="1">
    <location>
        <begin position="525"/>
        <end position="542"/>
    </location>
</feature>
<proteinExistence type="predicted"/>
<reference evidence="2 3" key="1">
    <citation type="submission" date="2024-01" db="EMBL/GenBank/DDBJ databases">
        <authorList>
            <person name="Allen C."/>
            <person name="Tagirdzhanova G."/>
        </authorList>
    </citation>
    <scope>NUCLEOTIDE SEQUENCE [LARGE SCALE GENOMIC DNA]</scope>
    <source>
        <strain evidence="2 3">CBS 573.63</strain>
    </source>
</reference>
<feature type="region of interest" description="Disordered" evidence="1">
    <location>
        <begin position="255"/>
        <end position="280"/>
    </location>
</feature>
<accession>A0ABP0E311</accession>
<feature type="region of interest" description="Disordered" evidence="1">
    <location>
        <begin position="463"/>
        <end position="577"/>
    </location>
</feature>
<feature type="region of interest" description="Disordered" evidence="1">
    <location>
        <begin position="335"/>
        <end position="432"/>
    </location>
</feature>
<sequence length="577" mass="62753">MPPDATSPVFPDRLIHPLPKRRLRDRLSDDAADLIEYPPDQTPGAPLFYYPYSLKQDAAHAQQKHITDQPIPAVTVFAANPTHTTNATATLSAKQGPLIIRSTQAPARPQRSNSEADSLTAGRTTRALHRPARSAQFLHSPPAQSFWHSPSVTLATDGFDSFEYTSNTKKRKIPSAGDASHTGSCSSTSLPSTTSESSNSSFDSITYSPPSLVDAKPDGFATATAPGISGPGRGRYGRTQRIPTVASARNPFITPANKNVFDGPRKQLSSWPGQSDTVGNSSIISSAIAKAERRASDQQENIKPFSQSAGLEAPQNSLQFTFTCSSKVPGNLLWSGSDSMTSPGSAYWQQGQQQGRSLGGQGIPRSSVSGMSNGSSAGGKSFKGAGSGQSKQEADDRKEAIQLRQELRKQARDRRRNQQKLNSTRPTPEGDIYVCPFCEFENITGHKPRLIYEFEMKERKKRLEMERRQREQRNKEKARNRNRKGSKSAKVGAATAGPSAQQDSLAANEELDDDNGDETGHGTIDDNDYEDDDGAGEADDYVADLRLGIGDDHSLRPRRRRDSKFIQPLPAGSQVEL</sequence>
<evidence type="ECO:0000313" key="2">
    <source>
        <dbReference type="EMBL" id="CAK7273867.1"/>
    </source>
</evidence>
<keyword evidence="3" id="KW-1185">Reference proteome</keyword>
<comment type="caution">
    <text evidence="2">The sequence shown here is derived from an EMBL/GenBank/DDBJ whole genome shotgun (WGS) entry which is preliminary data.</text>
</comment>
<dbReference type="Proteomes" id="UP001642501">
    <property type="component" value="Unassembled WGS sequence"/>
</dbReference>
<feature type="compositionally biased region" description="Basic and acidic residues" evidence="1">
    <location>
        <begin position="463"/>
        <end position="479"/>
    </location>
</feature>
<feature type="compositionally biased region" description="Polar residues" evidence="1">
    <location>
        <begin position="335"/>
        <end position="348"/>
    </location>
</feature>
<organism evidence="2 3">
    <name type="scientific">Sporothrix epigloea</name>
    <dbReference type="NCBI Taxonomy" id="1892477"/>
    <lineage>
        <taxon>Eukaryota</taxon>
        <taxon>Fungi</taxon>
        <taxon>Dikarya</taxon>
        <taxon>Ascomycota</taxon>
        <taxon>Pezizomycotina</taxon>
        <taxon>Sordariomycetes</taxon>
        <taxon>Sordariomycetidae</taxon>
        <taxon>Ophiostomatales</taxon>
        <taxon>Ophiostomataceae</taxon>
        <taxon>Sporothrix</taxon>
    </lineage>
</organism>